<evidence type="ECO:0000313" key="4">
    <source>
        <dbReference type="EMBL" id="CUS43328.1"/>
    </source>
</evidence>
<dbReference type="AlphaFoldDB" id="A0A160TH37"/>
<dbReference type="Gene3D" id="3.40.50.720">
    <property type="entry name" value="NAD(P)-binding Rossmann-like Domain"/>
    <property type="match status" value="1"/>
</dbReference>
<dbReference type="GO" id="GO:0016491">
    <property type="term" value="F:oxidoreductase activity"/>
    <property type="evidence" value="ECO:0007669"/>
    <property type="project" value="UniProtKB-KW"/>
</dbReference>
<dbReference type="FunFam" id="3.40.50.720:FF:000084">
    <property type="entry name" value="Short-chain dehydrogenase reductase"/>
    <property type="match status" value="1"/>
</dbReference>
<sequence length="309" mass="31798">MRFAGKRAVVTGGASGIGRATALRLVEEGAEVWIGDIDEAGGQDVAATSNGRIHFRRTDVTKVEDIAALMAAADAAGGLDIVFNNAGAGGSRDPIGEISAEDWDRTQALLLRSVAMGIRYAAPLMIARGGGAIVNTASIAALQTGAAPTAYSVAKAGVLHLTTMAAADLSRHNIRVNAVCPGFITTNIFTAALGIEGDKRDMANGMIRGIAAHAQPLQRSGRAEDIAAAVAYLASDDASFVTGTHITVDGGMTIGPRHSWDAEAPSMFAALEQFASAQASPELPSPRRRRARSACAAGCRSGSDRSRTA</sequence>
<dbReference type="SUPFAM" id="SSF51735">
    <property type="entry name" value="NAD(P)-binding Rossmann-fold domains"/>
    <property type="match status" value="1"/>
</dbReference>
<comment type="similarity">
    <text evidence="1">Belongs to the short-chain dehydrogenases/reductases (SDR) family.</text>
</comment>
<organism evidence="4">
    <name type="scientific">hydrothermal vent metagenome</name>
    <dbReference type="NCBI Taxonomy" id="652676"/>
    <lineage>
        <taxon>unclassified sequences</taxon>
        <taxon>metagenomes</taxon>
        <taxon>ecological metagenomes</taxon>
    </lineage>
</organism>
<accession>A0A160TH37</accession>
<dbReference type="InterPro" id="IPR036291">
    <property type="entry name" value="NAD(P)-bd_dom_sf"/>
</dbReference>
<dbReference type="PANTHER" id="PTHR24321:SF8">
    <property type="entry name" value="ESTRADIOL 17-BETA-DEHYDROGENASE 8-RELATED"/>
    <property type="match status" value="1"/>
</dbReference>
<dbReference type="Pfam" id="PF13561">
    <property type="entry name" value="adh_short_C2"/>
    <property type="match status" value="1"/>
</dbReference>
<gene>
    <name evidence="4" type="ORF">MGWOODY_Smn488</name>
</gene>
<evidence type="ECO:0000256" key="3">
    <source>
        <dbReference type="SAM" id="MobiDB-lite"/>
    </source>
</evidence>
<dbReference type="PRINTS" id="PR00080">
    <property type="entry name" value="SDRFAMILY"/>
</dbReference>
<evidence type="ECO:0000256" key="1">
    <source>
        <dbReference type="ARBA" id="ARBA00006484"/>
    </source>
</evidence>
<dbReference type="EMBL" id="CZQE01000036">
    <property type="protein sequence ID" value="CUS43328.1"/>
    <property type="molecule type" value="Genomic_DNA"/>
</dbReference>
<name>A0A160TH37_9ZZZZ</name>
<dbReference type="PANTHER" id="PTHR24321">
    <property type="entry name" value="DEHYDROGENASES, SHORT CHAIN"/>
    <property type="match status" value="1"/>
</dbReference>
<dbReference type="InterPro" id="IPR002347">
    <property type="entry name" value="SDR_fam"/>
</dbReference>
<proteinExistence type="inferred from homology"/>
<dbReference type="PRINTS" id="PR00081">
    <property type="entry name" value="GDHRDH"/>
</dbReference>
<evidence type="ECO:0000256" key="2">
    <source>
        <dbReference type="ARBA" id="ARBA00023002"/>
    </source>
</evidence>
<feature type="region of interest" description="Disordered" evidence="3">
    <location>
        <begin position="278"/>
        <end position="309"/>
    </location>
</feature>
<protein>
    <submittedName>
        <fullName evidence="4">Dehydrogenases with different specificities (Related to short-chain alcohol dehydrogenases)</fullName>
    </submittedName>
</protein>
<dbReference type="CDD" id="cd05233">
    <property type="entry name" value="SDR_c"/>
    <property type="match status" value="1"/>
</dbReference>
<keyword evidence="2" id="KW-0560">Oxidoreductase</keyword>
<reference evidence="4" key="1">
    <citation type="submission" date="2015-10" db="EMBL/GenBank/DDBJ databases">
        <authorList>
            <person name="Gilbert D.G."/>
        </authorList>
    </citation>
    <scope>NUCLEOTIDE SEQUENCE</scope>
</reference>